<gene>
    <name evidence="2" type="primary">arnC</name>
    <name evidence="2" type="ORF">NCTC12224_02049</name>
</gene>
<evidence type="ECO:0000259" key="1">
    <source>
        <dbReference type="Pfam" id="PF00535"/>
    </source>
</evidence>
<dbReference type="Pfam" id="PF00535">
    <property type="entry name" value="Glycos_transf_2"/>
    <property type="match status" value="1"/>
</dbReference>
<evidence type="ECO:0000313" key="2">
    <source>
        <dbReference type="EMBL" id="SUN62743.1"/>
    </source>
</evidence>
<dbReference type="InterPro" id="IPR001173">
    <property type="entry name" value="Glyco_trans_2-like"/>
</dbReference>
<reference evidence="2 3" key="1">
    <citation type="submission" date="2018-06" db="EMBL/GenBank/DDBJ databases">
        <authorList>
            <consortium name="Pathogen Informatics"/>
            <person name="Doyle S."/>
        </authorList>
    </citation>
    <scope>NUCLEOTIDE SEQUENCE [LARGE SCALE GENOMIC DNA]</scope>
    <source>
        <strain evidence="2 3">NCTC12224</strain>
    </source>
</reference>
<dbReference type="Gene3D" id="3.90.550.10">
    <property type="entry name" value="Spore Coat Polysaccharide Biosynthesis Protein SpsA, Chain A"/>
    <property type="match status" value="1"/>
</dbReference>
<protein>
    <submittedName>
        <fullName evidence="2">Cell-wall biogenesis glycosyltransferase</fullName>
        <ecNumber evidence="2">2.4.2.53</ecNumber>
    </submittedName>
</protein>
<dbReference type="OrthoDB" id="9810303at2"/>
<dbReference type="AlphaFoldDB" id="A0A380KCI2"/>
<dbReference type="InterPro" id="IPR029044">
    <property type="entry name" value="Nucleotide-diphossugar_trans"/>
</dbReference>
<feature type="domain" description="Glycosyltransferase 2-like" evidence="1">
    <location>
        <begin position="5"/>
        <end position="170"/>
    </location>
</feature>
<organism evidence="2 3">
    <name type="scientific">Streptococcus hyointestinalis</name>
    <dbReference type="NCBI Taxonomy" id="1337"/>
    <lineage>
        <taxon>Bacteria</taxon>
        <taxon>Bacillati</taxon>
        <taxon>Bacillota</taxon>
        <taxon>Bacilli</taxon>
        <taxon>Lactobacillales</taxon>
        <taxon>Streptococcaceae</taxon>
        <taxon>Streptococcus</taxon>
    </lineage>
</organism>
<dbReference type="GO" id="GO:0099621">
    <property type="term" value="F:undecaprenyl-phosphate 4-deoxy-4-formamido-L-arabinose transferase activity"/>
    <property type="evidence" value="ECO:0007669"/>
    <property type="project" value="UniProtKB-EC"/>
</dbReference>
<accession>A0A380KCI2</accession>
<keyword evidence="2" id="KW-0808">Transferase</keyword>
<dbReference type="SUPFAM" id="SSF53448">
    <property type="entry name" value="Nucleotide-diphospho-sugar transferases"/>
    <property type="match status" value="1"/>
</dbReference>
<dbReference type="Proteomes" id="UP000254924">
    <property type="component" value="Unassembled WGS sequence"/>
</dbReference>
<dbReference type="GO" id="GO:0006487">
    <property type="term" value="P:protein N-linked glycosylation"/>
    <property type="evidence" value="ECO:0007669"/>
    <property type="project" value="TreeGrafter"/>
</dbReference>
<dbReference type="EC" id="2.4.2.53" evidence="2"/>
<dbReference type="PANTHER" id="PTHR10859">
    <property type="entry name" value="GLYCOSYL TRANSFERASE"/>
    <property type="match status" value="1"/>
</dbReference>
<proteinExistence type="predicted"/>
<name>A0A380KCI2_9STRE</name>
<keyword evidence="3" id="KW-1185">Reference proteome</keyword>
<sequence length="240" mass="27193">MKVLVIIPAYNEEESILKTVQSILDYREQRQLDFVLDYIVINDGSTDRTKEILDSHHLNAIHLISNLGIGGAVQTGYKYATRHGYDVAVQFDGDGQHDITSLPSLLEPIKGGKADLVIGSRFVGDVRSEFQTTFMRRFGINVISFMMKLVTGQKIYDTTSGYRLANKEIIAQFAKRYPRKYPEPESTVHVLKRKKRVVECPANMYDRSGGQSSITPFKSIRYMLEVCLSIVVAVFMKESE</sequence>
<dbReference type="CDD" id="cd04179">
    <property type="entry name" value="DPM_DPG-synthase_like"/>
    <property type="match status" value="1"/>
</dbReference>
<dbReference type="EMBL" id="UHFN01000007">
    <property type="protein sequence ID" value="SUN62743.1"/>
    <property type="molecule type" value="Genomic_DNA"/>
</dbReference>
<keyword evidence="2" id="KW-0328">Glycosyltransferase</keyword>
<dbReference type="PANTHER" id="PTHR10859:SF114">
    <property type="entry name" value="DOLICHOL-PHOSPHATE MANNOSYLTRANSFERASE"/>
    <property type="match status" value="1"/>
</dbReference>
<evidence type="ECO:0000313" key="3">
    <source>
        <dbReference type="Proteomes" id="UP000254924"/>
    </source>
</evidence>